<dbReference type="PANTHER" id="PTHR30399">
    <property type="entry name" value="UNCHARACTERIZED PROTEIN YGJP"/>
    <property type="match status" value="1"/>
</dbReference>
<dbReference type="PANTHER" id="PTHR30399:SF1">
    <property type="entry name" value="UTP PYROPHOSPHATASE"/>
    <property type="match status" value="1"/>
</dbReference>
<dbReference type="Gene3D" id="3.30.2010.10">
    <property type="entry name" value="Metalloproteases ('zincins'), catalytic domain"/>
    <property type="match status" value="1"/>
</dbReference>
<protein>
    <submittedName>
        <fullName evidence="2">Zinc metallopeptidase</fullName>
    </submittedName>
</protein>
<gene>
    <name evidence="2" type="ORF">B0W47_08730</name>
</gene>
<proteinExistence type="predicted"/>
<sequence length="240" mass="26676">MMAQGAGQEDGLEVVPIASGAVPVRWRISARARRISMRIDPVAGHVVMTLPRAARRADGLALLRAHSGWVAAGLARLPPAAELRHGGHVPLDGQSREIVHCPEARRGVWLEEGRLHVSGAAEFISRRVMAYLRAQAQVLLPARLRIQAEASGLRPTQLRLRDTKSRWGSCSSDGSIMLCWRLVMAPQEVQHYIIAHELAHLRHMNHGPDFWLLVDRLTPHRRQAEKWLRANGASLHRLAG</sequence>
<dbReference type="EMBL" id="CP019875">
    <property type="protein sequence ID" value="AQU87541.1"/>
    <property type="molecule type" value="Genomic_DNA"/>
</dbReference>
<dbReference type="KEGG" id="kna:B0W47_08730"/>
<evidence type="ECO:0000313" key="3">
    <source>
        <dbReference type="Proteomes" id="UP000189683"/>
    </source>
</evidence>
<dbReference type="AlphaFoldDB" id="A0A9N7CY22"/>
<evidence type="ECO:0000313" key="2">
    <source>
        <dbReference type="EMBL" id="AQU87541.1"/>
    </source>
</evidence>
<organism evidence="2 3">
    <name type="scientific">Komagataeibacter nataicola</name>
    <dbReference type="NCBI Taxonomy" id="265960"/>
    <lineage>
        <taxon>Bacteria</taxon>
        <taxon>Pseudomonadati</taxon>
        <taxon>Pseudomonadota</taxon>
        <taxon>Alphaproteobacteria</taxon>
        <taxon>Acetobacterales</taxon>
        <taxon>Acetobacteraceae</taxon>
        <taxon>Komagataeibacter</taxon>
    </lineage>
</organism>
<evidence type="ECO:0000259" key="1">
    <source>
        <dbReference type="Pfam" id="PF01863"/>
    </source>
</evidence>
<dbReference type="InterPro" id="IPR053136">
    <property type="entry name" value="UTP_pyrophosphatase-like"/>
</dbReference>
<name>A0A9N7CY22_9PROT</name>
<reference evidence="3" key="1">
    <citation type="submission" date="2017-02" db="EMBL/GenBank/DDBJ databases">
        <title>zhang.</title>
        <authorList>
            <person name="Zhang H."/>
        </authorList>
    </citation>
    <scope>NUCLEOTIDE SEQUENCE [LARGE SCALE GENOMIC DNA]</scope>
    <source>
        <strain evidence="3">RZS01</strain>
    </source>
</reference>
<accession>A0A9N7CY22</accession>
<dbReference type="Proteomes" id="UP000189683">
    <property type="component" value="Chromosome"/>
</dbReference>
<dbReference type="Pfam" id="PF01863">
    <property type="entry name" value="YgjP-like"/>
    <property type="match status" value="1"/>
</dbReference>
<dbReference type="InterPro" id="IPR002725">
    <property type="entry name" value="YgjP-like_metallopeptidase"/>
</dbReference>
<dbReference type="CDD" id="cd07344">
    <property type="entry name" value="M48_yhfN_like"/>
    <property type="match status" value="1"/>
</dbReference>
<feature type="domain" description="YgjP-like metallopeptidase" evidence="1">
    <location>
        <begin position="37"/>
        <end position="230"/>
    </location>
</feature>